<sequence>MDDASTPAVLRALRVTLHVGFAGLLAPALLRVVLGAHTAHPAPGDVLPVLCLGLALAGVYLAGTLWESRFARGRTSRDPRPLARPWLGLVTVLWSLLTPYSPDFSWVVFPLFFVYLVLLPRTAALVSIAVLTTVVVLAQHLHADPGGFTPAMVAGPAIGAVSAVVVGHAYRALYRDAEHHRRTVRELEAARAELARQEREAGRAGERERLAREIHDTLAQGLSSIVLMSRAAQHSLERQDAPLAQERLGVIEATAAENLAEARRFVRDLGAPALDADLPAALQELCTHTAERARAAGQDLQCRFRREGPLPAVPQAHRTVLLRAAQSSLANVVAHARARTAVVTLAGWADAVSLDVFDDGDGFSPASLPPAGEDHGFGLAQLRARVQELGGTLSVESGPGAGTVVGVRLPLAPTSAPGLGPAADPGAGGARTLRAAP</sequence>
<evidence type="ECO:0000256" key="8">
    <source>
        <dbReference type="ARBA" id="ARBA00022679"/>
    </source>
</evidence>
<dbReference type="GO" id="GO:0000155">
    <property type="term" value="F:phosphorelay sensor kinase activity"/>
    <property type="evidence" value="ECO:0007669"/>
    <property type="project" value="InterPro"/>
</dbReference>
<dbReference type="EMBL" id="LQBK01000042">
    <property type="protein sequence ID" value="KUG51230.1"/>
    <property type="molecule type" value="Genomic_DNA"/>
</dbReference>
<evidence type="ECO:0000256" key="11">
    <source>
        <dbReference type="ARBA" id="ARBA00023004"/>
    </source>
</evidence>
<dbReference type="GO" id="GO:0016020">
    <property type="term" value="C:membrane"/>
    <property type="evidence" value="ECO:0007669"/>
    <property type="project" value="InterPro"/>
</dbReference>
<feature type="transmembrane region" description="Helical" evidence="18">
    <location>
        <begin position="153"/>
        <end position="173"/>
    </location>
</feature>
<dbReference type="PIRSF" id="PIRSF037434">
    <property type="entry name" value="STHK_ChrS"/>
    <property type="match status" value="1"/>
</dbReference>
<evidence type="ECO:0000256" key="1">
    <source>
        <dbReference type="ARBA" id="ARBA00000085"/>
    </source>
</evidence>
<evidence type="ECO:0000256" key="16">
    <source>
        <dbReference type="SAM" id="Coils"/>
    </source>
</evidence>
<evidence type="ECO:0000256" key="7">
    <source>
        <dbReference type="ARBA" id="ARBA00022490"/>
    </source>
</evidence>
<dbReference type="PRINTS" id="PR00344">
    <property type="entry name" value="BCTRLSENSOR"/>
</dbReference>
<dbReference type="CDD" id="cd16917">
    <property type="entry name" value="HATPase_UhpB-NarQ-NarX-like"/>
    <property type="match status" value="1"/>
</dbReference>
<evidence type="ECO:0000256" key="6">
    <source>
        <dbReference type="ARBA" id="ARBA00022485"/>
    </source>
</evidence>
<organism evidence="20 21">
    <name type="scientific">Kocuria rosea subsp. polaris</name>
    <dbReference type="NCBI Taxonomy" id="136273"/>
    <lineage>
        <taxon>Bacteria</taxon>
        <taxon>Bacillati</taxon>
        <taxon>Actinomycetota</taxon>
        <taxon>Actinomycetes</taxon>
        <taxon>Micrococcales</taxon>
        <taxon>Micrococcaceae</taxon>
        <taxon>Kocuria</taxon>
    </lineage>
</organism>
<keyword evidence="18" id="KW-0472">Membrane</keyword>
<dbReference type="InterPro" id="IPR050482">
    <property type="entry name" value="Sensor_HK_TwoCompSys"/>
</dbReference>
<dbReference type="GO" id="GO:0051539">
    <property type="term" value="F:4 iron, 4 sulfur cluster binding"/>
    <property type="evidence" value="ECO:0007669"/>
    <property type="project" value="UniProtKB-KW"/>
</dbReference>
<evidence type="ECO:0000256" key="13">
    <source>
        <dbReference type="ARBA" id="ARBA00023014"/>
    </source>
</evidence>
<dbReference type="GO" id="GO:0005737">
    <property type="term" value="C:cytoplasm"/>
    <property type="evidence" value="ECO:0007669"/>
    <property type="project" value="UniProtKB-SubCell"/>
</dbReference>
<keyword evidence="18" id="KW-1133">Transmembrane helix</keyword>
<feature type="transmembrane region" description="Helical" evidence="18">
    <location>
        <begin position="86"/>
        <end position="116"/>
    </location>
</feature>
<dbReference type="PANTHER" id="PTHR24421:SF62">
    <property type="entry name" value="SENSORY TRANSDUCTION HISTIDINE KINASE"/>
    <property type="match status" value="1"/>
</dbReference>
<evidence type="ECO:0000256" key="14">
    <source>
        <dbReference type="ARBA" id="ARBA00024827"/>
    </source>
</evidence>
<dbReference type="AlphaFoldDB" id="A0A0W8I0T7"/>
<dbReference type="SUPFAM" id="SSF55874">
    <property type="entry name" value="ATPase domain of HSP90 chaperone/DNA topoisomerase II/histidine kinase"/>
    <property type="match status" value="1"/>
</dbReference>
<accession>A0A0W8I0T7</accession>
<evidence type="ECO:0000256" key="17">
    <source>
        <dbReference type="SAM" id="MobiDB-lite"/>
    </source>
</evidence>
<feature type="compositionally biased region" description="Low complexity" evidence="17">
    <location>
        <begin position="416"/>
        <end position="425"/>
    </location>
</feature>
<dbReference type="InterPro" id="IPR003594">
    <property type="entry name" value="HATPase_dom"/>
</dbReference>
<dbReference type="SMART" id="SM00387">
    <property type="entry name" value="HATPase_c"/>
    <property type="match status" value="1"/>
</dbReference>
<dbReference type="EC" id="2.7.13.3" evidence="4"/>
<keyword evidence="7" id="KW-0963">Cytoplasm</keyword>
<dbReference type="GO" id="GO:0046983">
    <property type="term" value="F:protein dimerization activity"/>
    <property type="evidence" value="ECO:0007669"/>
    <property type="project" value="InterPro"/>
</dbReference>
<feature type="region of interest" description="Disordered" evidence="17">
    <location>
        <begin position="416"/>
        <end position="437"/>
    </location>
</feature>
<keyword evidence="18" id="KW-0812">Transmembrane</keyword>
<evidence type="ECO:0000256" key="4">
    <source>
        <dbReference type="ARBA" id="ARBA00012438"/>
    </source>
</evidence>
<keyword evidence="12" id="KW-0902">Two-component regulatory system</keyword>
<comment type="function">
    <text evidence="14">Member of the two-component regulatory system NreB/NreC involved in the control of dissimilatory nitrate/nitrite reduction in response to oxygen. NreB functions as a direct oxygen sensor histidine kinase which is autophosphorylated, in the absence of oxygen, probably at the conserved histidine residue, and transfers its phosphate group probably to a conserved aspartate residue of NreC. NreB/NreC activates the expression of the nitrate (narGHJI) and nitrite (nir) reductase operons, as well as the putative nitrate transporter gene narT.</text>
</comment>
<feature type="transmembrane region" description="Helical" evidence="18">
    <location>
        <begin position="46"/>
        <end position="66"/>
    </location>
</feature>
<keyword evidence="6" id="KW-0004">4Fe-4S</keyword>
<dbReference type="InterPro" id="IPR005467">
    <property type="entry name" value="His_kinase_dom"/>
</dbReference>
<name>A0A0W8I0T7_KOCRO</name>
<reference evidence="21" key="1">
    <citation type="submission" date="2015-12" db="EMBL/GenBank/DDBJ databases">
        <authorList>
            <person name="Nair G.R."/>
            <person name="Kaur G."/>
            <person name="Mayilraj S."/>
        </authorList>
    </citation>
    <scope>NUCLEOTIDE SEQUENCE [LARGE SCALE GENOMIC DNA]</scope>
    <source>
        <strain evidence="21">CD08_4</strain>
    </source>
</reference>
<dbReference type="InterPro" id="IPR036890">
    <property type="entry name" value="HATPase_C_sf"/>
</dbReference>
<dbReference type="Pfam" id="PF07730">
    <property type="entry name" value="HisKA_3"/>
    <property type="match status" value="1"/>
</dbReference>
<comment type="caution">
    <text evidence="20">The sequence shown here is derived from an EMBL/GenBank/DDBJ whole genome shotgun (WGS) entry which is preliminary data.</text>
</comment>
<dbReference type="InterPro" id="IPR004358">
    <property type="entry name" value="Sig_transdc_His_kin-like_C"/>
</dbReference>
<protein>
    <recommendedName>
        <fullName evidence="5">Oxygen sensor histidine kinase NreB</fullName>
        <ecNumber evidence="4">2.7.13.3</ecNumber>
    </recommendedName>
    <alternativeName>
        <fullName evidence="15">Nitrogen regulation protein B</fullName>
    </alternativeName>
</protein>
<evidence type="ECO:0000256" key="3">
    <source>
        <dbReference type="ARBA" id="ARBA00004496"/>
    </source>
</evidence>
<evidence type="ECO:0000256" key="15">
    <source>
        <dbReference type="ARBA" id="ARBA00030800"/>
    </source>
</evidence>
<dbReference type="InterPro" id="IPR011712">
    <property type="entry name" value="Sig_transdc_His_kin_sub3_dim/P"/>
</dbReference>
<feature type="domain" description="Histidine kinase" evidence="19">
    <location>
        <begin position="209"/>
        <end position="413"/>
    </location>
</feature>
<keyword evidence="16" id="KW-0175">Coiled coil</keyword>
<keyword evidence="11" id="KW-0408">Iron</keyword>
<dbReference type="Pfam" id="PF02518">
    <property type="entry name" value="HATPase_c"/>
    <property type="match status" value="1"/>
</dbReference>
<evidence type="ECO:0000256" key="9">
    <source>
        <dbReference type="ARBA" id="ARBA00022723"/>
    </source>
</evidence>
<dbReference type="GO" id="GO:0046872">
    <property type="term" value="F:metal ion binding"/>
    <property type="evidence" value="ECO:0007669"/>
    <property type="project" value="UniProtKB-KW"/>
</dbReference>
<evidence type="ECO:0000313" key="20">
    <source>
        <dbReference type="EMBL" id="KUG51230.1"/>
    </source>
</evidence>
<keyword evidence="8" id="KW-0808">Transferase</keyword>
<evidence type="ECO:0000259" key="19">
    <source>
        <dbReference type="PROSITE" id="PS50109"/>
    </source>
</evidence>
<evidence type="ECO:0000256" key="12">
    <source>
        <dbReference type="ARBA" id="ARBA00023012"/>
    </source>
</evidence>
<dbReference type="Gene3D" id="3.30.565.10">
    <property type="entry name" value="Histidine kinase-like ATPase, C-terminal domain"/>
    <property type="match status" value="1"/>
</dbReference>
<feature type="transmembrane region" description="Helical" evidence="18">
    <location>
        <begin position="12"/>
        <end position="34"/>
    </location>
</feature>
<feature type="transmembrane region" description="Helical" evidence="18">
    <location>
        <begin position="123"/>
        <end position="141"/>
    </location>
</feature>
<comment type="catalytic activity">
    <reaction evidence="1">
        <text>ATP + protein L-histidine = ADP + protein N-phospho-L-histidine.</text>
        <dbReference type="EC" id="2.7.13.3"/>
    </reaction>
</comment>
<evidence type="ECO:0000256" key="2">
    <source>
        <dbReference type="ARBA" id="ARBA00001966"/>
    </source>
</evidence>
<gene>
    <name evidence="20" type="ORF">AVL61_10465</name>
</gene>
<keyword evidence="10" id="KW-0418">Kinase</keyword>
<dbReference type="InterPro" id="IPR017205">
    <property type="entry name" value="Sig_transdc_His_kinase_ChrS"/>
</dbReference>
<evidence type="ECO:0000313" key="21">
    <source>
        <dbReference type="Proteomes" id="UP000053512"/>
    </source>
</evidence>
<dbReference type="Proteomes" id="UP000053512">
    <property type="component" value="Unassembled WGS sequence"/>
</dbReference>
<dbReference type="RefSeq" id="WP_058875465.1">
    <property type="nucleotide sequence ID" value="NZ_LQBK01000042.1"/>
</dbReference>
<keyword evidence="13" id="KW-0411">Iron-sulfur</keyword>
<proteinExistence type="predicted"/>
<comment type="cofactor">
    <cofactor evidence="2">
        <name>[4Fe-4S] cluster</name>
        <dbReference type="ChEBI" id="CHEBI:49883"/>
    </cofactor>
</comment>
<evidence type="ECO:0000256" key="10">
    <source>
        <dbReference type="ARBA" id="ARBA00022777"/>
    </source>
</evidence>
<dbReference type="Gene3D" id="1.20.5.1930">
    <property type="match status" value="1"/>
</dbReference>
<dbReference type="PANTHER" id="PTHR24421">
    <property type="entry name" value="NITRATE/NITRITE SENSOR PROTEIN NARX-RELATED"/>
    <property type="match status" value="1"/>
</dbReference>
<evidence type="ECO:0000256" key="5">
    <source>
        <dbReference type="ARBA" id="ARBA00017322"/>
    </source>
</evidence>
<dbReference type="PROSITE" id="PS50109">
    <property type="entry name" value="HIS_KIN"/>
    <property type="match status" value="1"/>
</dbReference>
<evidence type="ECO:0000256" key="18">
    <source>
        <dbReference type="SAM" id="Phobius"/>
    </source>
</evidence>
<keyword evidence="9" id="KW-0479">Metal-binding</keyword>
<feature type="coiled-coil region" evidence="16">
    <location>
        <begin position="170"/>
        <end position="207"/>
    </location>
</feature>
<comment type="subcellular location">
    <subcellularLocation>
        <location evidence="3">Cytoplasm</location>
    </subcellularLocation>
</comment>